<dbReference type="OMA" id="MEFNKAG"/>
<comment type="similarity">
    <text evidence="2">Belongs to the CNRIP family.</text>
</comment>
<organism evidence="5 6">
    <name type="scientific">Blomia tropicalis</name>
    <name type="common">Mite</name>
    <dbReference type="NCBI Taxonomy" id="40697"/>
    <lineage>
        <taxon>Eukaryota</taxon>
        <taxon>Metazoa</taxon>
        <taxon>Ecdysozoa</taxon>
        <taxon>Arthropoda</taxon>
        <taxon>Chelicerata</taxon>
        <taxon>Arachnida</taxon>
        <taxon>Acari</taxon>
        <taxon>Acariformes</taxon>
        <taxon>Sarcoptiformes</taxon>
        <taxon>Astigmata</taxon>
        <taxon>Glycyphagoidea</taxon>
        <taxon>Echimyopodidae</taxon>
        <taxon>Blomia</taxon>
    </lineage>
</organism>
<name>A0A9Q0M592_BLOTA</name>
<evidence type="ECO:0000256" key="3">
    <source>
        <dbReference type="ARBA" id="ARBA00015651"/>
    </source>
</evidence>
<comment type="subunit">
    <text evidence="4">Interacts with the cannabinoid receptor CNR1 (via C-terminus). Does not interact with cannabinoid receptor CNR2.</text>
</comment>
<evidence type="ECO:0000256" key="4">
    <source>
        <dbReference type="ARBA" id="ARBA00026030"/>
    </source>
</evidence>
<protein>
    <recommendedName>
        <fullName evidence="3">CB1 cannabinoid receptor-interacting protein 1</fullName>
    </recommendedName>
</protein>
<evidence type="ECO:0000256" key="2">
    <source>
        <dbReference type="ARBA" id="ARBA00007288"/>
    </source>
</evidence>
<evidence type="ECO:0000256" key="1">
    <source>
        <dbReference type="ARBA" id="ARBA00003884"/>
    </source>
</evidence>
<dbReference type="InterPro" id="IPR029204">
    <property type="entry name" value="CNRIP1"/>
</dbReference>
<dbReference type="GO" id="GO:0005886">
    <property type="term" value="C:plasma membrane"/>
    <property type="evidence" value="ECO:0007669"/>
    <property type="project" value="TreeGrafter"/>
</dbReference>
<dbReference type="PANTHER" id="PTHR31952">
    <property type="entry name" value="CB1 CANNABINOID RECEPTOR-INTERACTING PROTEIN 1"/>
    <property type="match status" value="1"/>
</dbReference>
<keyword evidence="6" id="KW-1185">Reference proteome</keyword>
<gene>
    <name evidence="5" type="ORF">RDWZM_008782</name>
</gene>
<sequence length="174" mass="19986">MSYTASLEIRRLKKDGLLDENAPKVCYKRDGQRFSCENTVKLLVDTNYEFQFSIRPPLPLHSVSVQGCSVTIEDLSNANANLNESNCNSPGSTYSFKWDTIKAEPDKRKKRSTLQLMLQFQGNQTLILPLQVKFYKLEDEDHLTWGQSLNRIDFECEQKPGMTCTLDVVKTIFH</sequence>
<evidence type="ECO:0000313" key="6">
    <source>
        <dbReference type="Proteomes" id="UP001142055"/>
    </source>
</evidence>
<comment type="function">
    <text evidence="1">Suppresses cannabinoid receptor CNR1-mediated tonic inhibition of voltage-gated calcium channels.</text>
</comment>
<reference evidence="5" key="1">
    <citation type="submission" date="2022-12" db="EMBL/GenBank/DDBJ databases">
        <title>Genome assemblies of Blomia tropicalis.</title>
        <authorList>
            <person name="Cui Y."/>
        </authorList>
    </citation>
    <scope>NUCLEOTIDE SEQUENCE</scope>
    <source>
        <tissue evidence="5">Adult mites</tissue>
    </source>
</reference>
<dbReference type="PANTHER" id="PTHR31952:SF1">
    <property type="entry name" value="CB1 CANNABINOID RECEPTOR-INTERACTING PROTEIN 1"/>
    <property type="match status" value="1"/>
</dbReference>
<accession>A0A9Q0M592</accession>
<comment type="caution">
    <text evidence="5">The sequence shown here is derived from an EMBL/GenBank/DDBJ whole genome shotgun (WGS) entry which is preliminary data.</text>
</comment>
<dbReference type="Proteomes" id="UP001142055">
    <property type="component" value="Chromosome 3"/>
</dbReference>
<dbReference type="Pfam" id="PF15043">
    <property type="entry name" value="CNRIP1"/>
    <property type="match status" value="1"/>
</dbReference>
<proteinExistence type="inferred from homology"/>
<dbReference type="AlphaFoldDB" id="A0A9Q0M592"/>
<dbReference type="GO" id="GO:0031718">
    <property type="term" value="F:type 1 cannabinoid receptor binding"/>
    <property type="evidence" value="ECO:0007669"/>
    <property type="project" value="TreeGrafter"/>
</dbReference>
<dbReference type="EMBL" id="JAPWDV010000003">
    <property type="protein sequence ID" value="KAJ6217625.1"/>
    <property type="molecule type" value="Genomic_DNA"/>
</dbReference>
<evidence type="ECO:0000313" key="5">
    <source>
        <dbReference type="EMBL" id="KAJ6217625.1"/>
    </source>
</evidence>